<dbReference type="Proteomes" id="UP000245523">
    <property type="component" value="Unassembled WGS sequence"/>
</dbReference>
<evidence type="ECO:0000313" key="2">
    <source>
        <dbReference type="Proteomes" id="UP000245523"/>
    </source>
</evidence>
<proteinExistence type="predicted"/>
<dbReference type="RefSeq" id="WP_106197823.1">
    <property type="nucleotide sequence ID" value="NZ_JAXEIU010000025.1"/>
</dbReference>
<reference evidence="1 2" key="1">
    <citation type="submission" date="2018-05" db="EMBL/GenBank/DDBJ databases">
        <title>Animal gut microbial communities from fecal samples from Wisconsin, USA.</title>
        <authorList>
            <person name="Neumann A."/>
        </authorList>
    </citation>
    <scope>NUCLEOTIDE SEQUENCE [LARGE SCALE GENOMIC DNA]</scope>
    <source>
        <strain evidence="1 2">UWS4</strain>
    </source>
</reference>
<evidence type="ECO:0008006" key="3">
    <source>
        <dbReference type="Google" id="ProtNLM"/>
    </source>
</evidence>
<keyword evidence="2" id="KW-1185">Reference proteome</keyword>
<gene>
    <name evidence="1" type="ORF">B0H50_10432</name>
</gene>
<name>A0ABX5LQR5_9BACT</name>
<protein>
    <recommendedName>
        <fullName evidence="3">Biogenesis AIM24</fullName>
    </recommendedName>
</protein>
<organism evidence="1 2">
    <name type="scientific">Hallerella porci</name>
    <dbReference type="NCBI Taxonomy" id="1945871"/>
    <lineage>
        <taxon>Bacteria</taxon>
        <taxon>Pseudomonadati</taxon>
        <taxon>Fibrobacterota</taxon>
        <taxon>Fibrobacteria</taxon>
        <taxon>Fibrobacterales</taxon>
        <taxon>Fibrobacteraceae</taxon>
        <taxon>Hallerella</taxon>
    </lineage>
</organism>
<evidence type="ECO:0000313" key="1">
    <source>
        <dbReference type="EMBL" id="PWL03608.1"/>
    </source>
</evidence>
<dbReference type="EMBL" id="QGHD01000004">
    <property type="protein sequence ID" value="PWL03608.1"/>
    <property type="molecule type" value="Genomic_DNA"/>
</dbReference>
<accession>A0ABX5LQR5</accession>
<sequence length="213" mass="23650">MENIKARMDIRGFLRFSKELIEKFDLKNKPYANVMIDKIGSRIAIIPTKKLQTTSFRFLESNGAILLYLRGAMNAVEIPVVSGDIALTFDGNELVLQKKGMRKTGDWTVFACRNSAGLPMVSIDPRGTMILDKRCIAALNTAKNSAMTPDYNAKTKTFKFIFGESGLVNVRTIESHASLSMMGTFHSFGVSLPESHVRYSVQISGQEMTLKLG</sequence>
<comment type="caution">
    <text evidence="1">The sequence shown here is derived from an EMBL/GenBank/DDBJ whole genome shotgun (WGS) entry which is preliminary data.</text>
</comment>